<name>W5YUR7_9GAMM</name>
<dbReference type="Proteomes" id="UP000061489">
    <property type="component" value="Chromosome"/>
</dbReference>
<evidence type="ECO:0000313" key="1">
    <source>
        <dbReference type="EMBL" id="AHI30238.1"/>
    </source>
</evidence>
<reference evidence="1 2" key="1">
    <citation type="journal article" date="2014" name="Genome Announc.">
        <title>Draft Genome Sequences of Marinobacter similis A3d10T and Marinobacter salarius R9SW1T.</title>
        <authorList>
            <person name="Ivanova E.P."/>
            <person name="Ng H.J."/>
            <person name="Webb H.K."/>
            <person name="Feng G."/>
            <person name="Oshima K."/>
            <person name="Hattori M."/>
            <person name="Ohkuma M."/>
            <person name="Sergeev A.F."/>
            <person name="Mikhailov V.V."/>
            <person name="Crawford R.J."/>
            <person name="Sawabe T."/>
        </authorList>
    </citation>
    <scope>NUCLEOTIDE SEQUENCE [LARGE SCALE GENOMIC DNA]</scope>
    <source>
        <strain evidence="1 2">A3d10</strain>
    </source>
</reference>
<dbReference type="KEGG" id="msx:AU14_16520"/>
<dbReference type="AlphaFoldDB" id="W5YUR7"/>
<proteinExistence type="predicted"/>
<protein>
    <submittedName>
        <fullName evidence="1">Uncharacterized protein</fullName>
    </submittedName>
</protein>
<keyword evidence="2" id="KW-1185">Reference proteome</keyword>
<accession>W5YUR7</accession>
<sequence>MKTRPTDLVDHYQRAFQRGQPSIWQRLKMDLFKIFQSEYYEKLTINWVISLSSMNYQIFAH</sequence>
<gene>
    <name evidence="1" type="ORF">AU14_16520</name>
</gene>
<organism evidence="1 2">
    <name type="scientific">Marinobacter similis</name>
    <dbReference type="NCBI Taxonomy" id="1420916"/>
    <lineage>
        <taxon>Bacteria</taxon>
        <taxon>Pseudomonadati</taxon>
        <taxon>Pseudomonadota</taxon>
        <taxon>Gammaproteobacteria</taxon>
        <taxon>Pseudomonadales</taxon>
        <taxon>Marinobacteraceae</taxon>
        <taxon>Marinobacter</taxon>
    </lineage>
</organism>
<dbReference type="EMBL" id="CP007151">
    <property type="protein sequence ID" value="AHI30238.1"/>
    <property type="molecule type" value="Genomic_DNA"/>
</dbReference>
<dbReference type="HOGENOM" id="CLU_2917249_0_0_6"/>
<evidence type="ECO:0000313" key="2">
    <source>
        <dbReference type="Proteomes" id="UP000061489"/>
    </source>
</evidence>